<keyword evidence="1" id="KW-0472">Membrane</keyword>
<organism evidence="2">
    <name type="scientific">hydrothermal vent metagenome</name>
    <dbReference type="NCBI Taxonomy" id="652676"/>
    <lineage>
        <taxon>unclassified sequences</taxon>
        <taxon>metagenomes</taxon>
        <taxon>ecological metagenomes</taxon>
    </lineage>
</organism>
<evidence type="ECO:0000256" key="1">
    <source>
        <dbReference type="SAM" id="Phobius"/>
    </source>
</evidence>
<sequence length="68" mass="7828">MGKFLTPHIHWCLRRAFITMWIVGPVLTLINQWEVILTLDLNWWKVALTFVVPFVVSLSGSLPGHAKE</sequence>
<accession>A0A3B0RD78</accession>
<keyword evidence="1" id="KW-1133">Transmembrane helix</keyword>
<feature type="transmembrane region" description="Helical" evidence="1">
    <location>
        <begin position="12"/>
        <end position="30"/>
    </location>
</feature>
<feature type="transmembrane region" description="Helical" evidence="1">
    <location>
        <begin position="42"/>
        <end position="62"/>
    </location>
</feature>
<proteinExistence type="predicted"/>
<name>A0A3B0RD78_9ZZZZ</name>
<reference evidence="2" key="1">
    <citation type="submission" date="2018-06" db="EMBL/GenBank/DDBJ databases">
        <authorList>
            <person name="Zhirakovskaya E."/>
        </authorList>
    </citation>
    <scope>NUCLEOTIDE SEQUENCE</scope>
</reference>
<dbReference type="EMBL" id="UOEE01000097">
    <property type="protein sequence ID" value="VAV89921.1"/>
    <property type="molecule type" value="Genomic_DNA"/>
</dbReference>
<dbReference type="AlphaFoldDB" id="A0A3B0RD78"/>
<keyword evidence="1" id="KW-0812">Transmembrane</keyword>
<evidence type="ECO:0000313" key="2">
    <source>
        <dbReference type="EMBL" id="VAV89921.1"/>
    </source>
</evidence>
<protein>
    <submittedName>
        <fullName evidence="2">Uncharacterized protein</fullName>
    </submittedName>
</protein>
<gene>
    <name evidence="2" type="ORF">MNBD_ALPHA06-595</name>
</gene>